<comment type="caution">
    <text evidence="11">The sequence shown here is derived from an EMBL/GenBank/DDBJ whole genome shotgun (WGS) entry which is preliminary data.</text>
</comment>
<evidence type="ECO:0000256" key="5">
    <source>
        <dbReference type="ARBA" id="ARBA00022824"/>
    </source>
</evidence>
<comment type="subcellular location">
    <subcellularLocation>
        <location evidence="1">Cell membrane</location>
        <topology evidence="1">Single-pass membrane protein</topology>
    </subcellularLocation>
    <subcellularLocation>
        <location evidence="2">Endoplasmic reticulum membrane</location>
        <topology evidence="2">Single-pass membrane protein</topology>
    </subcellularLocation>
</comment>
<dbReference type="GO" id="GO:0005886">
    <property type="term" value="C:plasma membrane"/>
    <property type="evidence" value="ECO:0007669"/>
    <property type="project" value="UniProtKB-SubCell"/>
</dbReference>
<comment type="similarity">
    <text evidence="9">Belongs to the plant Proton pump-interactor protein family.</text>
</comment>
<keyword evidence="4" id="KW-0812">Transmembrane</keyword>
<evidence type="ECO:0000256" key="4">
    <source>
        <dbReference type="ARBA" id="ARBA00022692"/>
    </source>
</evidence>
<evidence type="ECO:0000256" key="10">
    <source>
        <dbReference type="SAM" id="MobiDB-lite"/>
    </source>
</evidence>
<evidence type="ECO:0000256" key="9">
    <source>
        <dbReference type="ARBA" id="ARBA00038080"/>
    </source>
</evidence>
<keyword evidence="5" id="KW-0256">Endoplasmic reticulum</keyword>
<evidence type="ECO:0000256" key="1">
    <source>
        <dbReference type="ARBA" id="ARBA00004162"/>
    </source>
</evidence>
<evidence type="ECO:0000313" key="11">
    <source>
        <dbReference type="EMBL" id="CAH1424392.1"/>
    </source>
</evidence>
<reference evidence="11 12" key="1">
    <citation type="submission" date="2022-01" db="EMBL/GenBank/DDBJ databases">
        <authorList>
            <person name="Xiong W."/>
            <person name="Schranz E."/>
        </authorList>
    </citation>
    <scope>NUCLEOTIDE SEQUENCE [LARGE SCALE GENOMIC DNA]</scope>
</reference>
<dbReference type="EMBL" id="CAKMRJ010001573">
    <property type="protein sequence ID" value="CAH1424392.1"/>
    <property type="molecule type" value="Genomic_DNA"/>
</dbReference>
<feature type="compositionally biased region" description="Basic and acidic residues" evidence="10">
    <location>
        <begin position="135"/>
        <end position="145"/>
    </location>
</feature>
<proteinExistence type="inferred from homology"/>
<evidence type="ECO:0000256" key="7">
    <source>
        <dbReference type="ARBA" id="ARBA00023054"/>
    </source>
</evidence>
<organism evidence="11 12">
    <name type="scientific">Lactuca virosa</name>
    <dbReference type="NCBI Taxonomy" id="75947"/>
    <lineage>
        <taxon>Eukaryota</taxon>
        <taxon>Viridiplantae</taxon>
        <taxon>Streptophyta</taxon>
        <taxon>Embryophyta</taxon>
        <taxon>Tracheophyta</taxon>
        <taxon>Spermatophyta</taxon>
        <taxon>Magnoliopsida</taxon>
        <taxon>eudicotyledons</taxon>
        <taxon>Gunneridae</taxon>
        <taxon>Pentapetalae</taxon>
        <taxon>asterids</taxon>
        <taxon>campanulids</taxon>
        <taxon>Asterales</taxon>
        <taxon>Asteraceae</taxon>
        <taxon>Cichorioideae</taxon>
        <taxon>Cichorieae</taxon>
        <taxon>Lactucinae</taxon>
        <taxon>Lactuca</taxon>
    </lineage>
</organism>
<evidence type="ECO:0000256" key="3">
    <source>
        <dbReference type="ARBA" id="ARBA00022475"/>
    </source>
</evidence>
<evidence type="ECO:0000313" key="12">
    <source>
        <dbReference type="Proteomes" id="UP001157418"/>
    </source>
</evidence>
<name>A0AAU9MCI0_9ASTR</name>
<protein>
    <submittedName>
        <fullName evidence="11">Uncharacterized protein</fullName>
    </submittedName>
</protein>
<feature type="region of interest" description="Disordered" evidence="10">
    <location>
        <begin position="129"/>
        <end position="153"/>
    </location>
</feature>
<keyword evidence="7" id="KW-0175">Coiled coil</keyword>
<gene>
    <name evidence="11" type="ORF">LVIROSA_LOCUS11600</name>
</gene>
<dbReference type="AlphaFoldDB" id="A0AAU9MCI0"/>
<keyword evidence="3" id="KW-1003">Cell membrane</keyword>
<accession>A0AAU9MCI0</accession>
<dbReference type="InterPro" id="IPR055282">
    <property type="entry name" value="PPI1-4"/>
</dbReference>
<dbReference type="GO" id="GO:0005789">
    <property type="term" value="C:endoplasmic reticulum membrane"/>
    <property type="evidence" value="ECO:0007669"/>
    <property type="project" value="UniProtKB-SubCell"/>
</dbReference>
<evidence type="ECO:0000256" key="2">
    <source>
        <dbReference type="ARBA" id="ARBA00004389"/>
    </source>
</evidence>
<sequence length="328" mass="38848">MSGSLQIQFVPSIQMEDQKECEAIRSQLQSASKGNHVPRLVSVKLRSSPAEINKEEADKQYQLLTLTRSRVREDLEQRKADAYQINRKLIWFLQHDHYIKWKTQEIKNLERCLGKAEIHMPTNLVPKRNGFFSLPEKDSRTPVRPDRKRSQKRLIKKERVDSHYLQQVQEELLCSKKSGGMTSSGTQEVNDLIDSMAQRIQHGNKCRADEMKIYREMRNVKETREIYTAPDQPKHTRNWYTRERTSKRIIDSLRYIQHKINIRLDDIEDLKMDLKGRKTRVTRLKVDMELVRKNICCLQKELEDVNTKRIKAYQRAYELGEQKKGLVQ</sequence>
<keyword evidence="8" id="KW-0472">Membrane</keyword>
<evidence type="ECO:0000256" key="6">
    <source>
        <dbReference type="ARBA" id="ARBA00022989"/>
    </source>
</evidence>
<evidence type="ECO:0000256" key="8">
    <source>
        <dbReference type="ARBA" id="ARBA00023136"/>
    </source>
</evidence>
<keyword evidence="12" id="KW-1185">Reference proteome</keyword>
<dbReference type="PANTHER" id="PTHR32219">
    <property type="entry name" value="RNA-BINDING PROTEIN YLMH-RELATED"/>
    <property type="match status" value="1"/>
</dbReference>
<keyword evidence="6" id="KW-1133">Transmembrane helix</keyword>
<dbReference type="Proteomes" id="UP001157418">
    <property type="component" value="Unassembled WGS sequence"/>
</dbReference>
<dbReference type="PANTHER" id="PTHR32219:SF24">
    <property type="entry name" value="PROTON PUMP-INTERACTOR"/>
    <property type="match status" value="1"/>
</dbReference>